<organism evidence="3 4">
    <name type="scientific">Laodelphax striatellus</name>
    <name type="common">Small brown planthopper</name>
    <name type="synonym">Delphax striatella</name>
    <dbReference type="NCBI Taxonomy" id="195883"/>
    <lineage>
        <taxon>Eukaryota</taxon>
        <taxon>Metazoa</taxon>
        <taxon>Ecdysozoa</taxon>
        <taxon>Arthropoda</taxon>
        <taxon>Hexapoda</taxon>
        <taxon>Insecta</taxon>
        <taxon>Pterygota</taxon>
        <taxon>Neoptera</taxon>
        <taxon>Paraneoptera</taxon>
        <taxon>Hemiptera</taxon>
        <taxon>Auchenorrhyncha</taxon>
        <taxon>Fulgoroidea</taxon>
        <taxon>Delphacidae</taxon>
        <taxon>Criomorphinae</taxon>
        <taxon>Laodelphax</taxon>
    </lineage>
</organism>
<sequence length="226" mass="25727">MADSDLLYKILVSTKTLYFFGNILVAITPTLIFLLGCCVLVGQFIKKLIGTTEGTSIIEIVITGSIVIQLMRLWTVAVTSVELLAELICHKLLEECNLLTKTTIFQEACTVLNPRVSCFLACTAMSLVPWSVFAAWNAVYQYRLRQDLIAWIRLSRWSRTEMGMSIYFLENPVNDEQVQRELMNHGRVRGKRRSKDRHQRNLTRSTSTQNCSDPNNTSRLKTSQSV</sequence>
<protein>
    <submittedName>
        <fullName evidence="3">Uncharacterized protein</fullName>
    </submittedName>
</protein>
<proteinExistence type="predicted"/>
<dbReference type="OrthoDB" id="10387325at2759"/>
<dbReference type="EMBL" id="QKKF02026142">
    <property type="protein sequence ID" value="RZF36573.1"/>
    <property type="molecule type" value="Genomic_DNA"/>
</dbReference>
<evidence type="ECO:0000313" key="4">
    <source>
        <dbReference type="Proteomes" id="UP000291343"/>
    </source>
</evidence>
<keyword evidence="2" id="KW-0472">Membrane</keyword>
<keyword evidence="2" id="KW-0812">Transmembrane</keyword>
<evidence type="ECO:0000256" key="2">
    <source>
        <dbReference type="SAM" id="Phobius"/>
    </source>
</evidence>
<dbReference type="AlphaFoldDB" id="A0A482WSU9"/>
<dbReference type="Proteomes" id="UP000291343">
    <property type="component" value="Unassembled WGS sequence"/>
</dbReference>
<accession>A0A482WSU9</accession>
<evidence type="ECO:0000313" key="3">
    <source>
        <dbReference type="EMBL" id="RZF36573.1"/>
    </source>
</evidence>
<reference evidence="3 4" key="1">
    <citation type="journal article" date="2017" name="Gigascience">
        <title>Genome sequence of the small brown planthopper, Laodelphax striatellus.</title>
        <authorList>
            <person name="Zhu J."/>
            <person name="Jiang F."/>
            <person name="Wang X."/>
            <person name="Yang P."/>
            <person name="Bao Y."/>
            <person name="Zhao W."/>
            <person name="Wang W."/>
            <person name="Lu H."/>
            <person name="Wang Q."/>
            <person name="Cui N."/>
            <person name="Li J."/>
            <person name="Chen X."/>
            <person name="Luo L."/>
            <person name="Yu J."/>
            <person name="Kang L."/>
            <person name="Cui F."/>
        </authorList>
    </citation>
    <scope>NUCLEOTIDE SEQUENCE [LARGE SCALE GENOMIC DNA]</scope>
    <source>
        <strain evidence="3">Lst14</strain>
    </source>
</reference>
<keyword evidence="2" id="KW-1133">Transmembrane helix</keyword>
<gene>
    <name evidence="3" type="ORF">LSTR_LSTR010684</name>
</gene>
<evidence type="ECO:0000256" key="1">
    <source>
        <dbReference type="SAM" id="MobiDB-lite"/>
    </source>
</evidence>
<comment type="caution">
    <text evidence="3">The sequence shown here is derived from an EMBL/GenBank/DDBJ whole genome shotgun (WGS) entry which is preliminary data.</text>
</comment>
<dbReference type="InParanoid" id="A0A482WSU9"/>
<feature type="transmembrane region" description="Helical" evidence="2">
    <location>
        <begin position="20"/>
        <end position="45"/>
    </location>
</feature>
<feature type="compositionally biased region" description="Polar residues" evidence="1">
    <location>
        <begin position="202"/>
        <end position="226"/>
    </location>
</feature>
<name>A0A482WSU9_LAOST</name>
<feature type="compositionally biased region" description="Basic residues" evidence="1">
    <location>
        <begin position="186"/>
        <end position="201"/>
    </location>
</feature>
<keyword evidence="4" id="KW-1185">Reference proteome</keyword>
<feature type="region of interest" description="Disordered" evidence="1">
    <location>
        <begin position="186"/>
        <end position="226"/>
    </location>
</feature>